<evidence type="ECO:0000313" key="3">
    <source>
        <dbReference type="Proteomes" id="UP000034799"/>
    </source>
</evidence>
<dbReference type="EMBL" id="LBWK01000001">
    <property type="protein sequence ID" value="KKR06203.1"/>
    <property type="molecule type" value="Genomic_DNA"/>
</dbReference>
<evidence type="ECO:0000256" key="1">
    <source>
        <dbReference type="SAM" id="Phobius"/>
    </source>
</evidence>
<proteinExistence type="predicted"/>
<dbReference type="STRING" id="1619100.UT34_C0001G0243"/>
<keyword evidence="1" id="KW-0472">Membrane</keyword>
<organism evidence="2 3">
    <name type="scientific">candidate division WS6 bacterium GW2011_GWF2_39_15</name>
    <dbReference type="NCBI Taxonomy" id="1619100"/>
    <lineage>
        <taxon>Bacteria</taxon>
        <taxon>Candidatus Dojkabacteria</taxon>
    </lineage>
</organism>
<protein>
    <submittedName>
        <fullName evidence="2">Uncharacterized protein</fullName>
    </submittedName>
</protein>
<gene>
    <name evidence="2" type="ORF">UT34_C0001G0243</name>
</gene>
<reference evidence="2 3" key="1">
    <citation type="journal article" date="2015" name="Nature">
        <title>rRNA introns, odd ribosomes, and small enigmatic genomes across a large radiation of phyla.</title>
        <authorList>
            <person name="Brown C.T."/>
            <person name="Hug L.A."/>
            <person name="Thomas B.C."/>
            <person name="Sharon I."/>
            <person name="Castelle C.J."/>
            <person name="Singh A."/>
            <person name="Wilkins M.J."/>
            <person name="Williams K.H."/>
            <person name="Banfield J.F."/>
        </authorList>
    </citation>
    <scope>NUCLEOTIDE SEQUENCE [LARGE SCALE GENOMIC DNA]</scope>
</reference>
<comment type="caution">
    <text evidence="2">The sequence shown here is derived from an EMBL/GenBank/DDBJ whole genome shotgun (WGS) entry which is preliminary data.</text>
</comment>
<dbReference type="AlphaFoldDB" id="A0A0G0MST8"/>
<sequence length="134" mass="15782">MAAHRSQGKMELFDPRELRNSITPYQFIVNTIQDFLNWWYIKQPVAILKHYIRLIDIIDDRFSTSFLLRTFFVPWHRDNQPVGYLVGVIARLFFIPLGLTLIALTTTGYFSLLLFWIVIPWTALVMFLISPFLG</sequence>
<evidence type="ECO:0000313" key="2">
    <source>
        <dbReference type="EMBL" id="KKR06203.1"/>
    </source>
</evidence>
<keyword evidence="1" id="KW-1133">Transmembrane helix</keyword>
<accession>A0A0G0MST8</accession>
<feature type="transmembrane region" description="Helical" evidence="1">
    <location>
        <begin position="82"/>
        <end position="104"/>
    </location>
</feature>
<keyword evidence="1" id="KW-0812">Transmembrane</keyword>
<dbReference type="Proteomes" id="UP000034799">
    <property type="component" value="Unassembled WGS sequence"/>
</dbReference>
<name>A0A0G0MST8_9BACT</name>
<feature type="transmembrane region" description="Helical" evidence="1">
    <location>
        <begin position="110"/>
        <end position="133"/>
    </location>
</feature>